<dbReference type="EMBL" id="BAAAJK010000009">
    <property type="protein sequence ID" value="GAA1389338.1"/>
    <property type="molecule type" value="Genomic_DNA"/>
</dbReference>
<keyword evidence="1" id="KW-0472">Membrane</keyword>
<keyword evidence="1" id="KW-1133">Transmembrane helix</keyword>
<proteinExistence type="predicted"/>
<keyword evidence="3" id="KW-1185">Reference proteome</keyword>
<dbReference type="Proteomes" id="UP001501414">
    <property type="component" value="Unassembled WGS sequence"/>
</dbReference>
<reference evidence="2 3" key="1">
    <citation type="journal article" date="2019" name="Int. J. Syst. Evol. Microbiol.">
        <title>The Global Catalogue of Microorganisms (GCM) 10K type strain sequencing project: providing services to taxonomists for standard genome sequencing and annotation.</title>
        <authorList>
            <consortium name="The Broad Institute Genomics Platform"/>
            <consortium name="The Broad Institute Genome Sequencing Center for Infectious Disease"/>
            <person name="Wu L."/>
            <person name="Ma J."/>
        </authorList>
    </citation>
    <scope>NUCLEOTIDE SEQUENCE [LARGE SCALE GENOMIC DNA]</scope>
    <source>
        <strain evidence="2 3">JCM 11896</strain>
    </source>
</reference>
<gene>
    <name evidence="2" type="ORF">GCM10009613_28130</name>
</gene>
<evidence type="ECO:0000313" key="3">
    <source>
        <dbReference type="Proteomes" id="UP001501414"/>
    </source>
</evidence>
<accession>A0ABN1XTM4</accession>
<protein>
    <submittedName>
        <fullName evidence="2">Uncharacterized protein</fullName>
    </submittedName>
</protein>
<evidence type="ECO:0000256" key="1">
    <source>
        <dbReference type="SAM" id="Phobius"/>
    </source>
</evidence>
<evidence type="ECO:0000313" key="2">
    <source>
        <dbReference type="EMBL" id="GAA1389338.1"/>
    </source>
</evidence>
<keyword evidence="1" id="KW-0812">Transmembrane</keyword>
<comment type="caution">
    <text evidence="2">The sequence shown here is derived from an EMBL/GenBank/DDBJ whole genome shotgun (WGS) entry which is preliminary data.</text>
</comment>
<sequence length="138" mass="14561">MVSDLSRSGRYEYRWRMLSAGSPRAGADRRPVIRWDVVLSGVALALAGMLVALGVFGGVFLMAFLDYCPPQTCSSSRILVSVAGSLVVAAAAGIAGLAMTVLRIVERRLSWPFALVTLMIVATAIGFGAADYTSAIGY</sequence>
<organism evidence="2 3">
    <name type="scientific">Pseudonocardia kongjuensis</name>
    <dbReference type="NCBI Taxonomy" id="102227"/>
    <lineage>
        <taxon>Bacteria</taxon>
        <taxon>Bacillati</taxon>
        <taxon>Actinomycetota</taxon>
        <taxon>Actinomycetes</taxon>
        <taxon>Pseudonocardiales</taxon>
        <taxon>Pseudonocardiaceae</taxon>
        <taxon>Pseudonocardia</taxon>
    </lineage>
</organism>
<feature type="transmembrane region" description="Helical" evidence="1">
    <location>
        <begin position="109"/>
        <end position="130"/>
    </location>
</feature>
<name>A0ABN1XTM4_9PSEU</name>
<feature type="transmembrane region" description="Helical" evidence="1">
    <location>
        <begin position="77"/>
        <end position="102"/>
    </location>
</feature>
<feature type="transmembrane region" description="Helical" evidence="1">
    <location>
        <begin position="37"/>
        <end position="65"/>
    </location>
</feature>